<feature type="domain" description="GH26" evidence="8">
    <location>
        <begin position="63"/>
        <end position="401"/>
    </location>
</feature>
<dbReference type="InterPro" id="IPR014756">
    <property type="entry name" value="Ig_E-set"/>
</dbReference>
<keyword evidence="2 4" id="KW-0378">Hydrolase</keyword>
<dbReference type="PANTHER" id="PTHR40079">
    <property type="entry name" value="MANNAN ENDO-1,4-BETA-MANNOSIDASE E-RELATED"/>
    <property type="match status" value="1"/>
</dbReference>
<feature type="region of interest" description="Disordered" evidence="5">
    <location>
        <begin position="1"/>
        <end position="21"/>
    </location>
</feature>
<dbReference type="GO" id="GO:0016985">
    <property type="term" value="F:mannan endo-1,4-beta-mannosidase activity"/>
    <property type="evidence" value="ECO:0007669"/>
    <property type="project" value="InterPro"/>
</dbReference>
<evidence type="ECO:0000256" key="5">
    <source>
        <dbReference type="SAM" id="MobiDB-lite"/>
    </source>
</evidence>
<feature type="domain" description="SLH" evidence="7">
    <location>
        <begin position="689"/>
        <end position="752"/>
    </location>
</feature>
<dbReference type="SUPFAM" id="SSF81296">
    <property type="entry name" value="E set domains"/>
    <property type="match status" value="1"/>
</dbReference>
<dbReference type="PROSITE" id="PS51764">
    <property type="entry name" value="GH26"/>
    <property type="match status" value="1"/>
</dbReference>
<evidence type="ECO:0000313" key="10">
    <source>
        <dbReference type="Proteomes" id="UP001142462"/>
    </source>
</evidence>
<dbReference type="EMBL" id="BSEJ01000009">
    <property type="protein sequence ID" value="GLJ61865.1"/>
    <property type="molecule type" value="Genomic_DNA"/>
</dbReference>
<dbReference type="RefSeq" id="WP_271173577.1">
    <property type="nucleotide sequence ID" value="NZ_BSEJ01000009.1"/>
</dbReference>
<dbReference type="InterPro" id="IPR006311">
    <property type="entry name" value="TAT_signal"/>
</dbReference>
<dbReference type="PROSITE" id="PS51318">
    <property type="entry name" value="TAT"/>
    <property type="match status" value="1"/>
</dbReference>
<accession>A0A9W6H461</accession>
<evidence type="ECO:0000256" key="1">
    <source>
        <dbReference type="ARBA" id="ARBA00007754"/>
    </source>
</evidence>
<evidence type="ECO:0008006" key="11">
    <source>
        <dbReference type="Google" id="ProtNLM"/>
    </source>
</evidence>
<feature type="active site" description="Proton donor" evidence="4">
    <location>
        <position position="218"/>
    </location>
</feature>
<evidence type="ECO:0000256" key="6">
    <source>
        <dbReference type="SAM" id="SignalP"/>
    </source>
</evidence>
<organism evidence="9 10">
    <name type="scientific">Microbacterium barkeri</name>
    <dbReference type="NCBI Taxonomy" id="33917"/>
    <lineage>
        <taxon>Bacteria</taxon>
        <taxon>Bacillati</taxon>
        <taxon>Actinomycetota</taxon>
        <taxon>Actinomycetes</taxon>
        <taxon>Micrococcales</taxon>
        <taxon>Microbacteriaceae</taxon>
        <taxon>Microbacterium</taxon>
    </lineage>
</organism>
<dbReference type="Gene3D" id="2.60.40.10">
    <property type="entry name" value="Immunoglobulins"/>
    <property type="match status" value="1"/>
</dbReference>
<dbReference type="InterPro" id="IPR022790">
    <property type="entry name" value="GH26_dom"/>
</dbReference>
<feature type="active site" description="Nucleophile" evidence="4">
    <location>
        <position position="326"/>
    </location>
</feature>
<evidence type="ECO:0000256" key="4">
    <source>
        <dbReference type="PROSITE-ProRule" id="PRU01100"/>
    </source>
</evidence>
<reference evidence="9" key="2">
    <citation type="submission" date="2023-01" db="EMBL/GenBank/DDBJ databases">
        <authorList>
            <person name="Sun Q."/>
            <person name="Evtushenko L."/>
        </authorList>
    </citation>
    <scope>NUCLEOTIDE SEQUENCE</scope>
    <source>
        <strain evidence="9">VKM Ac-1020</strain>
    </source>
</reference>
<evidence type="ECO:0000256" key="3">
    <source>
        <dbReference type="ARBA" id="ARBA00023295"/>
    </source>
</evidence>
<keyword evidence="10" id="KW-1185">Reference proteome</keyword>
<dbReference type="PRINTS" id="PR00739">
    <property type="entry name" value="GLHYDRLASE26"/>
</dbReference>
<evidence type="ECO:0000259" key="8">
    <source>
        <dbReference type="PROSITE" id="PS51764"/>
    </source>
</evidence>
<dbReference type="AlphaFoldDB" id="A0A9W6H461"/>
<comment type="similarity">
    <text evidence="1 4">Belongs to the glycosyl hydrolase 26 family.</text>
</comment>
<dbReference type="Gene3D" id="2.60.120.260">
    <property type="entry name" value="Galactose-binding domain-like"/>
    <property type="match status" value="1"/>
</dbReference>
<protein>
    <recommendedName>
        <fullName evidence="11">Mannan endo-1,4-beta-mannosidase</fullName>
    </recommendedName>
</protein>
<dbReference type="Proteomes" id="UP001142462">
    <property type="component" value="Unassembled WGS sequence"/>
</dbReference>
<reference evidence="9" key="1">
    <citation type="journal article" date="2014" name="Int. J. Syst. Evol. Microbiol.">
        <title>Complete genome sequence of Corynebacterium casei LMG S-19264T (=DSM 44701T), isolated from a smear-ripened cheese.</title>
        <authorList>
            <consortium name="US DOE Joint Genome Institute (JGI-PGF)"/>
            <person name="Walter F."/>
            <person name="Albersmeier A."/>
            <person name="Kalinowski J."/>
            <person name="Ruckert C."/>
        </authorList>
    </citation>
    <scope>NUCLEOTIDE SEQUENCE</scope>
    <source>
        <strain evidence="9">VKM Ac-1020</strain>
    </source>
</reference>
<comment type="caution">
    <text evidence="9">The sequence shown here is derived from an EMBL/GenBank/DDBJ whole genome shotgun (WGS) entry which is preliminary data.</text>
</comment>
<feature type="domain" description="SLH" evidence="7">
    <location>
        <begin position="776"/>
        <end position="839"/>
    </location>
</feature>
<evidence type="ECO:0000313" key="9">
    <source>
        <dbReference type="EMBL" id="GLJ61865.1"/>
    </source>
</evidence>
<dbReference type="InterPro" id="IPR017853">
    <property type="entry name" value="GH"/>
</dbReference>
<proteinExistence type="inferred from homology"/>
<dbReference type="GO" id="GO:0006080">
    <property type="term" value="P:substituted mannan metabolic process"/>
    <property type="evidence" value="ECO:0007669"/>
    <property type="project" value="InterPro"/>
</dbReference>
<dbReference type="SUPFAM" id="SSF49785">
    <property type="entry name" value="Galactose-binding domain-like"/>
    <property type="match status" value="1"/>
</dbReference>
<dbReference type="InterPro" id="IPR008979">
    <property type="entry name" value="Galactose-bd-like_sf"/>
</dbReference>
<dbReference type="Gene3D" id="3.20.20.80">
    <property type="entry name" value="Glycosidases"/>
    <property type="match status" value="1"/>
</dbReference>
<name>A0A9W6H461_9MICO</name>
<keyword evidence="3 4" id="KW-0326">Glycosidase</keyword>
<gene>
    <name evidence="9" type="ORF">GCM10017576_19950</name>
</gene>
<dbReference type="Pfam" id="PF02156">
    <property type="entry name" value="Glyco_hydro_26"/>
    <property type="match status" value="1"/>
</dbReference>
<dbReference type="PROSITE" id="PS51272">
    <property type="entry name" value="SLH"/>
    <property type="match status" value="2"/>
</dbReference>
<feature type="signal peptide" evidence="6">
    <location>
        <begin position="1"/>
        <end position="47"/>
    </location>
</feature>
<dbReference type="InterPro" id="IPR013783">
    <property type="entry name" value="Ig-like_fold"/>
</dbReference>
<dbReference type="SUPFAM" id="SSF51445">
    <property type="entry name" value="(Trans)glycosidases"/>
    <property type="match status" value="1"/>
</dbReference>
<dbReference type="PANTHER" id="PTHR40079:SF4">
    <property type="entry name" value="GH26 DOMAIN-CONTAINING PROTEIN-RELATED"/>
    <property type="match status" value="1"/>
</dbReference>
<keyword evidence="6" id="KW-0732">Signal</keyword>
<sequence>MNSTPAPDWAQPSRRVRPRRRGRRAAVAVALALGLAAPLAVTPVAHAAPVAAEVDLVDPDATPETRSLFAYLRDIDAEGVLFGHQEDLYFGESFPTQDGTSSDTLTATGDHPAVIGFDTLETAGMPLAEREAKAQQLAANIRQAHDVGAISTLTIHMENLATGGDFYDTSGDALRAVLPGGAQHDALRAYLDRIAATAHAAVAADGTAIPIVFRPWHENAGSWFWWGAAFGLPGEYAELFRFTVEYLRDVKDVHNLLYAFSPGGGFGGDEDLYLRTYPGDDFVDVLGYDVYDSSGAAQSFRDGLVADLGMMGRLAQARGKISALTEFGISGGVRPDGENANVTWFTDVLDAIMSDPDAARTAYMMTWANYGGDSTPYFPVEGEMLPDFQAYHDDPRTFFADDLAGVYDAETASVASAAAHLASPADGARVVAGPVELRASVTGHAADRVTVTTDAGEVIELAAPADGGMWWTGAWEVAPEQLDNTSHGLTLRVFAGGAEVETTASTVVLGPEPVLPLGVVDDFESYDADAALQSRWVPQNANVLELARAAEGDAVGGGEAAMRLSYSFATQSYTGAGRPVSGDWSSFWDFQAWIDPDASGNRLVLQLVADGVAFEAYPSLAGDDPYLATIPFADWRPAPWDTANADRRLTPEALAHVSQFSVFVNAADAGAVEGSIVVDELRAVEGTPPPPVYVDVERDDPDYAAIAWLHDEVVDLGDANGRFHPARPVTRAEATRALAAYREDAPAVEGTAKAPVERAELAHALWELAGAPTPAEPADFDDVPSAHPSAEAIAWVTQNGIVEPAGDDRFGMRGPVTRAELARALRAFDAAPGTEPPTTLFDFADGPQGWAANGAIDAADGRLTVDLAESGWIWATGSWDLSGRSTLVIDVAETTGTSIGLALQVGPSWSWCELPAGAPVSGGASVAIDLGALSSECRDQLGDVRGVNLRLDAGQHAIDAIRVR</sequence>
<evidence type="ECO:0000256" key="2">
    <source>
        <dbReference type="ARBA" id="ARBA00022801"/>
    </source>
</evidence>
<evidence type="ECO:0000259" key="7">
    <source>
        <dbReference type="PROSITE" id="PS51272"/>
    </source>
</evidence>
<feature type="chain" id="PRO_5040894646" description="Mannan endo-1,4-beta-mannosidase" evidence="6">
    <location>
        <begin position="48"/>
        <end position="964"/>
    </location>
</feature>
<dbReference type="InterPro" id="IPR000805">
    <property type="entry name" value="Glyco_hydro_26"/>
</dbReference>
<dbReference type="Pfam" id="PF00395">
    <property type="entry name" value="SLH"/>
    <property type="match status" value="2"/>
</dbReference>
<dbReference type="InterPro" id="IPR001119">
    <property type="entry name" value="SLH_dom"/>
</dbReference>